<dbReference type="AlphaFoldDB" id="A0A1D1VSA9"/>
<evidence type="ECO:0000256" key="5">
    <source>
        <dbReference type="SAM" id="MobiDB-lite"/>
    </source>
</evidence>
<feature type="transmembrane region" description="Helical" evidence="6">
    <location>
        <begin position="458"/>
        <end position="481"/>
    </location>
</feature>
<gene>
    <name evidence="8" type="primary">RvY_14710-1</name>
    <name evidence="8" type="synonym">RvY_14710.1</name>
    <name evidence="8" type="ORF">RvY_14710</name>
</gene>
<dbReference type="GO" id="GO:0016020">
    <property type="term" value="C:membrane"/>
    <property type="evidence" value="ECO:0007669"/>
    <property type="project" value="UniProtKB-SubCell"/>
</dbReference>
<evidence type="ECO:0000256" key="2">
    <source>
        <dbReference type="ARBA" id="ARBA00022692"/>
    </source>
</evidence>
<proteinExistence type="predicted"/>
<dbReference type="PANTHER" id="PTHR11814">
    <property type="entry name" value="SULFATE TRANSPORTER"/>
    <property type="match status" value="1"/>
</dbReference>
<reference evidence="8 9" key="1">
    <citation type="journal article" date="2016" name="Nat. Commun.">
        <title>Extremotolerant tardigrade genome and improved radiotolerance of human cultured cells by tardigrade-unique protein.</title>
        <authorList>
            <person name="Hashimoto T."/>
            <person name="Horikawa D.D."/>
            <person name="Saito Y."/>
            <person name="Kuwahara H."/>
            <person name="Kozuka-Hata H."/>
            <person name="Shin-I T."/>
            <person name="Minakuchi Y."/>
            <person name="Ohishi K."/>
            <person name="Motoyama A."/>
            <person name="Aizu T."/>
            <person name="Enomoto A."/>
            <person name="Kondo K."/>
            <person name="Tanaka S."/>
            <person name="Hara Y."/>
            <person name="Koshikawa S."/>
            <person name="Sagara H."/>
            <person name="Miura T."/>
            <person name="Yokobori S."/>
            <person name="Miyagawa K."/>
            <person name="Suzuki Y."/>
            <person name="Kubo T."/>
            <person name="Oyama M."/>
            <person name="Kohara Y."/>
            <person name="Fujiyama A."/>
            <person name="Arakawa K."/>
            <person name="Katayama T."/>
            <person name="Toyoda A."/>
            <person name="Kunieda T."/>
        </authorList>
    </citation>
    <scope>NUCLEOTIDE SEQUENCE [LARGE SCALE GENOMIC DNA]</scope>
    <source>
        <strain evidence="8 9">YOKOZUNA-1</strain>
    </source>
</reference>
<dbReference type="InterPro" id="IPR001902">
    <property type="entry name" value="SLC26A/SulP_fam"/>
</dbReference>
<evidence type="ECO:0000256" key="6">
    <source>
        <dbReference type="SAM" id="Phobius"/>
    </source>
</evidence>
<feature type="transmembrane region" description="Helical" evidence="6">
    <location>
        <begin position="236"/>
        <end position="260"/>
    </location>
</feature>
<keyword evidence="4 6" id="KW-0472">Membrane</keyword>
<feature type="transmembrane region" description="Helical" evidence="6">
    <location>
        <begin position="517"/>
        <end position="537"/>
    </location>
</feature>
<keyword evidence="9" id="KW-1185">Reference proteome</keyword>
<feature type="transmembrane region" description="Helical" evidence="6">
    <location>
        <begin position="493"/>
        <end position="511"/>
    </location>
</feature>
<comment type="caution">
    <text evidence="8">The sequence shown here is derived from an EMBL/GenBank/DDBJ whole genome shotgun (WGS) entry which is preliminary data.</text>
</comment>
<dbReference type="InterPro" id="IPR011547">
    <property type="entry name" value="SLC26A/SulP_dom"/>
</dbReference>
<keyword evidence="3 6" id="KW-1133">Transmembrane helix</keyword>
<dbReference type="STRING" id="947166.A0A1D1VSA9"/>
<comment type="subcellular location">
    <subcellularLocation>
        <location evidence="1">Membrane</location>
        <topology evidence="1">Multi-pass membrane protein</topology>
    </subcellularLocation>
</comment>
<dbReference type="GO" id="GO:0055085">
    <property type="term" value="P:transmembrane transport"/>
    <property type="evidence" value="ECO:0007669"/>
    <property type="project" value="InterPro"/>
</dbReference>
<feature type="compositionally biased region" description="Basic and acidic residues" evidence="5">
    <location>
        <begin position="71"/>
        <end position="85"/>
    </location>
</feature>
<accession>A0A1D1VSA9</accession>
<evidence type="ECO:0000313" key="8">
    <source>
        <dbReference type="EMBL" id="GAV04435.1"/>
    </source>
</evidence>
<evidence type="ECO:0000259" key="7">
    <source>
        <dbReference type="Pfam" id="PF00916"/>
    </source>
</evidence>
<feature type="transmembrane region" description="Helical" evidence="6">
    <location>
        <begin position="198"/>
        <end position="224"/>
    </location>
</feature>
<feature type="region of interest" description="Disordered" evidence="5">
    <location>
        <begin position="746"/>
        <end position="769"/>
    </location>
</feature>
<feature type="region of interest" description="Disordered" evidence="5">
    <location>
        <begin position="58"/>
        <end position="91"/>
    </location>
</feature>
<dbReference type="OrthoDB" id="288203at2759"/>
<protein>
    <recommendedName>
        <fullName evidence="7">SLC26A/SulP transporter domain-containing protein</fullName>
    </recommendedName>
</protein>
<feature type="transmembrane region" description="Helical" evidence="6">
    <location>
        <begin position="572"/>
        <end position="590"/>
    </location>
</feature>
<feature type="transmembrane region" description="Helical" evidence="6">
    <location>
        <begin position="361"/>
        <end position="381"/>
    </location>
</feature>
<evidence type="ECO:0000256" key="3">
    <source>
        <dbReference type="ARBA" id="ARBA00022989"/>
    </source>
</evidence>
<sequence>MTSTPDVQLSLSSAERNGSSLALRNLKNMVQGSNFGYQSFEEDENAFAAGDFRRSDVNDRDNLNTAASTTDLKDVHKDEEKDLPRNRKSMNGKSWINGGAIGATDEDAVEECQIRTYGGPLSKRDLRAGLRACCTVDMLRRRFPISIWLPRYTLADFTHDLVAGLTVGLTVVPQALADAQIVGIPLEYGLYSSFMGPFMYALFGTSSHVTVGPTALLSLLTSAYLPHRHIADMATYAIILSFFSGCFTLLLGILNLGFLVNFVSTPVMSGFTTAASIIIILGQLKNLLGINPGRTSDNIISIIGGYIRHLGDVNGWDVLLGSCCICSILVLKAIAPVLRWDRFRSKQSSCGWRFLGAVLKILCYGRYALVVIIATIIGGSLTHIDGSGPVTITHEVRGGFPPFAAPNFVPDNQTFIEVIDNLGSGLVLIPIIGLFESIVVAKAFSHRFGYTIDSTQELIALGIANIMGSFVSSFPVAGAFSRTALNAESGVRTPLSGIFTGVSVLIAMSILSPVLQYIPKAGLAAVIISAIFVMIDFRIFLDLWRVNRVELIPLCATLLLCLFMGVQFGLPLGIGISLLMLVYPLARPVVSVEYRRTYKREEDSLANSKTKPRFNVTITPQSALYFPSAEFFKDIFAKDLLNPGAFRYGVSAAPDFLYESIAHDEIPVEDRRAANEERPPPIVFNGAHLTNSDYSTVRTMRNIVASCRAARRDIVFTNTSHDFMRLVQVKEDELQMETLSTMKDRPVLRPTSGVDASVSDEKETVSISTPGQIATYSSVSFPNASPAANDLHSSA</sequence>
<feature type="region of interest" description="Disordered" evidence="5">
    <location>
        <begin position="776"/>
        <end position="795"/>
    </location>
</feature>
<feature type="domain" description="SLC26A/SulP transporter" evidence="7">
    <location>
        <begin position="157"/>
        <end position="557"/>
    </location>
</feature>
<dbReference type="Pfam" id="PF00916">
    <property type="entry name" value="Sulfate_transp"/>
    <property type="match status" value="1"/>
</dbReference>
<dbReference type="EMBL" id="BDGG01000010">
    <property type="protein sequence ID" value="GAV04435.1"/>
    <property type="molecule type" value="Genomic_DNA"/>
</dbReference>
<feature type="transmembrane region" description="Helical" evidence="6">
    <location>
        <begin position="318"/>
        <end position="340"/>
    </location>
</feature>
<organism evidence="8 9">
    <name type="scientific">Ramazzottius varieornatus</name>
    <name type="common">Water bear</name>
    <name type="synonym">Tardigrade</name>
    <dbReference type="NCBI Taxonomy" id="947166"/>
    <lineage>
        <taxon>Eukaryota</taxon>
        <taxon>Metazoa</taxon>
        <taxon>Ecdysozoa</taxon>
        <taxon>Tardigrada</taxon>
        <taxon>Eutardigrada</taxon>
        <taxon>Parachela</taxon>
        <taxon>Hypsibioidea</taxon>
        <taxon>Ramazzottiidae</taxon>
        <taxon>Ramazzottius</taxon>
    </lineage>
</organism>
<name>A0A1D1VSA9_RAMVA</name>
<evidence type="ECO:0000256" key="4">
    <source>
        <dbReference type="ARBA" id="ARBA00023136"/>
    </source>
</evidence>
<feature type="transmembrane region" description="Helical" evidence="6">
    <location>
        <begin position="267"/>
        <end position="284"/>
    </location>
</feature>
<evidence type="ECO:0000313" key="9">
    <source>
        <dbReference type="Proteomes" id="UP000186922"/>
    </source>
</evidence>
<evidence type="ECO:0000256" key="1">
    <source>
        <dbReference type="ARBA" id="ARBA00004141"/>
    </source>
</evidence>
<dbReference type="Proteomes" id="UP000186922">
    <property type="component" value="Unassembled WGS sequence"/>
</dbReference>
<keyword evidence="2 6" id="KW-0812">Transmembrane</keyword>